<feature type="region of interest" description="Disordered" evidence="1">
    <location>
        <begin position="160"/>
        <end position="184"/>
    </location>
</feature>
<gene>
    <name evidence="2" type="ORF">LF1_41490</name>
</gene>
<protein>
    <recommendedName>
        <fullName evidence="4">TubC N-terminal docking domain-containing protein</fullName>
    </recommendedName>
</protein>
<feature type="region of interest" description="Disordered" evidence="1">
    <location>
        <begin position="52"/>
        <end position="103"/>
    </location>
</feature>
<organism evidence="2 3">
    <name type="scientific">Rubripirellula obstinata</name>
    <dbReference type="NCBI Taxonomy" id="406547"/>
    <lineage>
        <taxon>Bacteria</taxon>
        <taxon>Pseudomonadati</taxon>
        <taxon>Planctomycetota</taxon>
        <taxon>Planctomycetia</taxon>
        <taxon>Pirellulales</taxon>
        <taxon>Pirellulaceae</taxon>
        <taxon>Rubripirellula</taxon>
    </lineage>
</organism>
<feature type="compositionally biased region" description="Acidic residues" evidence="1">
    <location>
        <begin position="89"/>
        <end position="99"/>
    </location>
</feature>
<evidence type="ECO:0000313" key="2">
    <source>
        <dbReference type="EMBL" id="KAA1261598.1"/>
    </source>
</evidence>
<dbReference type="EMBL" id="VRLW01000001">
    <property type="protein sequence ID" value="KAA1261598.1"/>
    <property type="molecule type" value="Genomic_DNA"/>
</dbReference>
<evidence type="ECO:0000256" key="1">
    <source>
        <dbReference type="SAM" id="MobiDB-lite"/>
    </source>
</evidence>
<proteinExistence type="predicted"/>
<dbReference type="AlphaFoldDB" id="A0A5B1CKK9"/>
<accession>A0A5B1CKK9</accession>
<dbReference type="RefSeq" id="WP_068263068.1">
    <property type="nucleotide sequence ID" value="NZ_LWSK01000043.1"/>
</dbReference>
<evidence type="ECO:0008006" key="4">
    <source>
        <dbReference type="Google" id="ProtNLM"/>
    </source>
</evidence>
<sequence>MDANEAMTRLAGMGVTINLHGETDLRLSSPNEIPAAAYEIMERCRSSLIARLSRSRSRQRATATRRNSKPAGSMDESRQQASPPSSPVDDAEDAEDFTEVDPMTVPMCPTCNQLCDEVMNANTSQESWACCHCDSEAAARRDQQLKLLRFRSQVLRRQAGSVRAQERLHQVDGKPSESTNQLAV</sequence>
<name>A0A5B1CKK9_9BACT</name>
<dbReference type="Proteomes" id="UP000322699">
    <property type="component" value="Unassembled WGS sequence"/>
</dbReference>
<comment type="caution">
    <text evidence="2">The sequence shown here is derived from an EMBL/GenBank/DDBJ whole genome shotgun (WGS) entry which is preliminary data.</text>
</comment>
<evidence type="ECO:0000313" key="3">
    <source>
        <dbReference type="Proteomes" id="UP000322699"/>
    </source>
</evidence>
<reference evidence="2 3" key="1">
    <citation type="submission" date="2019-08" db="EMBL/GenBank/DDBJ databases">
        <title>Deep-cultivation of Planctomycetes and their phenomic and genomic characterization uncovers novel biology.</title>
        <authorList>
            <person name="Wiegand S."/>
            <person name="Jogler M."/>
            <person name="Boedeker C."/>
            <person name="Pinto D."/>
            <person name="Vollmers J."/>
            <person name="Rivas-Marin E."/>
            <person name="Kohn T."/>
            <person name="Peeters S.H."/>
            <person name="Heuer A."/>
            <person name="Rast P."/>
            <person name="Oberbeckmann S."/>
            <person name="Bunk B."/>
            <person name="Jeske O."/>
            <person name="Meyerdierks A."/>
            <person name="Storesund J.E."/>
            <person name="Kallscheuer N."/>
            <person name="Luecker S."/>
            <person name="Lage O.M."/>
            <person name="Pohl T."/>
            <person name="Merkel B.J."/>
            <person name="Hornburger P."/>
            <person name="Mueller R.-W."/>
            <person name="Bruemmer F."/>
            <person name="Labrenz M."/>
            <person name="Spormann A.M."/>
            <person name="Op Den Camp H."/>
            <person name="Overmann J."/>
            <person name="Amann R."/>
            <person name="Jetten M.S.M."/>
            <person name="Mascher T."/>
            <person name="Medema M.H."/>
            <person name="Devos D.P."/>
            <person name="Kaster A.-K."/>
            <person name="Ovreas L."/>
            <person name="Rohde M."/>
            <person name="Galperin M.Y."/>
            <person name="Jogler C."/>
        </authorList>
    </citation>
    <scope>NUCLEOTIDE SEQUENCE [LARGE SCALE GENOMIC DNA]</scope>
    <source>
        <strain evidence="2 3">LF1</strain>
    </source>
</reference>
<keyword evidence="3" id="KW-1185">Reference proteome</keyword>
<feature type="compositionally biased region" description="Basic and acidic residues" evidence="1">
    <location>
        <begin position="164"/>
        <end position="175"/>
    </location>
</feature>